<gene>
    <name evidence="2" type="ORF">KI387_013220</name>
</gene>
<name>A0AA38CKH0_TAXCH</name>
<evidence type="ECO:0000256" key="1">
    <source>
        <dbReference type="SAM" id="MobiDB-lite"/>
    </source>
</evidence>
<sequence>GTKVRVRRGSAGLAQVSPFRADQRYLSQIVSGKLRQRYAEDVNRPDRAETGNFGLGHPGQKDAKD</sequence>
<dbReference type="EMBL" id="JAHRHJ020000009">
    <property type="protein sequence ID" value="KAH9301637.1"/>
    <property type="molecule type" value="Genomic_DNA"/>
</dbReference>
<comment type="caution">
    <text evidence="2">The sequence shown here is derived from an EMBL/GenBank/DDBJ whole genome shotgun (WGS) entry which is preliminary data.</text>
</comment>
<dbReference type="AlphaFoldDB" id="A0AA38CKH0"/>
<dbReference type="Proteomes" id="UP000824469">
    <property type="component" value="Unassembled WGS sequence"/>
</dbReference>
<keyword evidence="3" id="KW-1185">Reference proteome</keyword>
<reference evidence="2 3" key="1">
    <citation type="journal article" date="2021" name="Nat. Plants">
        <title>The Taxus genome provides insights into paclitaxel biosynthesis.</title>
        <authorList>
            <person name="Xiong X."/>
            <person name="Gou J."/>
            <person name="Liao Q."/>
            <person name="Li Y."/>
            <person name="Zhou Q."/>
            <person name="Bi G."/>
            <person name="Li C."/>
            <person name="Du R."/>
            <person name="Wang X."/>
            <person name="Sun T."/>
            <person name="Guo L."/>
            <person name="Liang H."/>
            <person name="Lu P."/>
            <person name="Wu Y."/>
            <person name="Zhang Z."/>
            <person name="Ro D.K."/>
            <person name="Shang Y."/>
            <person name="Huang S."/>
            <person name="Yan J."/>
        </authorList>
    </citation>
    <scope>NUCLEOTIDE SEQUENCE [LARGE SCALE GENOMIC DNA]</scope>
    <source>
        <strain evidence="2">Ta-2019</strain>
    </source>
</reference>
<evidence type="ECO:0000313" key="3">
    <source>
        <dbReference type="Proteomes" id="UP000824469"/>
    </source>
</evidence>
<feature type="non-terminal residue" evidence="2">
    <location>
        <position position="65"/>
    </location>
</feature>
<accession>A0AA38CKH0</accession>
<proteinExistence type="predicted"/>
<feature type="compositionally biased region" description="Basic and acidic residues" evidence="1">
    <location>
        <begin position="37"/>
        <end position="49"/>
    </location>
</feature>
<feature type="non-terminal residue" evidence="2">
    <location>
        <position position="1"/>
    </location>
</feature>
<feature type="region of interest" description="Disordered" evidence="1">
    <location>
        <begin position="36"/>
        <end position="65"/>
    </location>
</feature>
<organism evidence="2 3">
    <name type="scientific">Taxus chinensis</name>
    <name type="common">Chinese yew</name>
    <name type="synonym">Taxus wallichiana var. chinensis</name>
    <dbReference type="NCBI Taxonomy" id="29808"/>
    <lineage>
        <taxon>Eukaryota</taxon>
        <taxon>Viridiplantae</taxon>
        <taxon>Streptophyta</taxon>
        <taxon>Embryophyta</taxon>
        <taxon>Tracheophyta</taxon>
        <taxon>Spermatophyta</taxon>
        <taxon>Pinopsida</taxon>
        <taxon>Pinidae</taxon>
        <taxon>Conifers II</taxon>
        <taxon>Cupressales</taxon>
        <taxon>Taxaceae</taxon>
        <taxon>Taxus</taxon>
    </lineage>
</organism>
<evidence type="ECO:0000313" key="2">
    <source>
        <dbReference type="EMBL" id="KAH9301637.1"/>
    </source>
</evidence>
<protein>
    <submittedName>
        <fullName evidence="2">Uncharacterized protein</fullName>
    </submittedName>
</protein>